<keyword evidence="1" id="KW-0175">Coiled coil</keyword>
<keyword evidence="4" id="KW-1185">Reference proteome</keyword>
<evidence type="ECO:0000256" key="2">
    <source>
        <dbReference type="SAM" id="MobiDB-lite"/>
    </source>
</evidence>
<feature type="coiled-coil region" evidence="1">
    <location>
        <begin position="1"/>
        <end position="62"/>
    </location>
</feature>
<sequence length="209" mass="22038">MTDQNNAAQAAEQDIEAIMEQAQVFASAWAFLGGPFDNGSGLEQAERERSNLRALLSKLRAEGVQAGEPTAFEAWAKGVGGDFARHNCGPYDRDAMKLAGMAWRAALASAPVAGEAHNSNSRYAMKSGTCDAAPQASDVVRDAARWRSFRAAITQQDVGWLERMDTALTAMGCDLDDEAPPSADQVDAAADAASAALSPPPPADKLARN</sequence>
<feature type="compositionally biased region" description="Low complexity" evidence="2">
    <location>
        <begin position="180"/>
        <end position="197"/>
    </location>
</feature>
<reference evidence="3 4" key="1">
    <citation type="journal article" date="2020" name="Microb. Genom.">
        <title>Genetic diversity of clinical and environmental Mucorales isolates obtained from an investigation of mucormycosis cases among solid organ transplant recipients.</title>
        <authorList>
            <person name="Nguyen M.H."/>
            <person name="Kaul D."/>
            <person name="Muto C."/>
            <person name="Cheng S.J."/>
            <person name="Richter R.A."/>
            <person name="Bruno V.M."/>
            <person name="Liu G."/>
            <person name="Beyhan S."/>
            <person name="Sundermann A.J."/>
            <person name="Mounaud S."/>
            <person name="Pasculle A.W."/>
            <person name="Nierman W.C."/>
            <person name="Driscoll E."/>
            <person name="Cumbie R."/>
            <person name="Clancy C.J."/>
            <person name="Dupont C.L."/>
        </authorList>
    </citation>
    <scope>NUCLEOTIDE SEQUENCE [LARGE SCALE GENOMIC DNA]</scope>
    <source>
        <strain evidence="3 4">GL24</strain>
    </source>
</reference>
<proteinExistence type="predicted"/>
<feature type="region of interest" description="Disordered" evidence="2">
    <location>
        <begin position="174"/>
        <end position="209"/>
    </location>
</feature>
<comment type="caution">
    <text evidence="3">The sequence shown here is derived from an EMBL/GenBank/DDBJ whole genome shotgun (WGS) entry which is preliminary data.</text>
</comment>
<name>A0A9P7C992_9FUNG</name>
<organism evidence="3 4">
    <name type="scientific">Rhizopus delemar</name>
    <dbReference type="NCBI Taxonomy" id="936053"/>
    <lineage>
        <taxon>Eukaryota</taxon>
        <taxon>Fungi</taxon>
        <taxon>Fungi incertae sedis</taxon>
        <taxon>Mucoromycota</taxon>
        <taxon>Mucoromycotina</taxon>
        <taxon>Mucoromycetes</taxon>
        <taxon>Mucorales</taxon>
        <taxon>Mucorineae</taxon>
        <taxon>Rhizopodaceae</taxon>
        <taxon>Rhizopus</taxon>
    </lineage>
</organism>
<protein>
    <submittedName>
        <fullName evidence="3">Uncharacterized protein</fullName>
    </submittedName>
</protein>
<evidence type="ECO:0000313" key="3">
    <source>
        <dbReference type="EMBL" id="KAG1541861.1"/>
    </source>
</evidence>
<dbReference type="AlphaFoldDB" id="A0A9P7C992"/>
<dbReference type="EMBL" id="JAANIU010006448">
    <property type="protein sequence ID" value="KAG1541861.1"/>
    <property type="molecule type" value="Genomic_DNA"/>
</dbReference>
<gene>
    <name evidence="3" type="ORF">G6F50_014177</name>
</gene>
<evidence type="ECO:0000256" key="1">
    <source>
        <dbReference type="SAM" id="Coils"/>
    </source>
</evidence>
<dbReference type="Proteomes" id="UP000740926">
    <property type="component" value="Unassembled WGS sequence"/>
</dbReference>
<accession>A0A9P7C992</accession>
<evidence type="ECO:0000313" key="4">
    <source>
        <dbReference type="Proteomes" id="UP000740926"/>
    </source>
</evidence>